<reference evidence="1 2" key="1">
    <citation type="journal article" date="2019" name="ACS Chem. Biol.">
        <title>Identification and Mobilization of a Cryptic Antibiotic Biosynthesis Gene Locus from a Human-Pathogenic Nocardia Isolate.</title>
        <authorList>
            <person name="Herisse M."/>
            <person name="Ishida K."/>
            <person name="Porter J.L."/>
            <person name="Howden B."/>
            <person name="Hertweck C."/>
            <person name="Stinear T.P."/>
            <person name="Pidot S.J."/>
        </authorList>
    </citation>
    <scope>NUCLEOTIDE SEQUENCE [LARGE SCALE GENOMIC DNA]</scope>
    <source>
        <strain evidence="1 2">AUSMDU00012717</strain>
    </source>
</reference>
<dbReference type="Gene3D" id="2.60.130.10">
    <property type="entry name" value="Aromatic compound dioxygenase"/>
    <property type="match status" value="1"/>
</dbReference>
<dbReference type="PANTHER" id="PTHR34315">
    <property type="match status" value="1"/>
</dbReference>
<dbReference type="KEGG" id="nah:F5544_24085"/>
<keyword evidence="2" id="KW-1185">Reference proteome</keyword>
<protein>
    <submittedName>
        <fullName evidence="1">Protocatechuate dioxygenase</fullName>
    </submittedName>
</protein>
<evidence type="ECO:0000313" key="1">
    <source>
        <dbReference type="EMBL" id="QIS12674.1"/>
    </source>
</evidence>
<name>A0A6G9YHL6_9NOCA</name>
<dbReference type="Proteomes" id="UP000503540">
    <property type="component" value="Chromosome"/>
</dbReference>
<evidence type="ECO:0000313" key="2">
    <source>
        <dbReference type="Proteomes" id="UP000503540"/>
    </source>
</evidence>
<dbReference type="PANTHER" id="PTHR34315:SF1">
    <property type="entry name" value="INTRADIOL RING-CLEAVAGE DIOXYGENASES DOMAIN-CONTAINING PROTEIN-RELATED"/>
    <property type="match status" value="1"/>
</dbReference>
<dbReference type="CDD" id="cd03457">
    <property type="entry name" value="intradiol_dioxygenase_like"/>
    <property type="match status" value="1"/>
</dbReference>
<keyword evidence="1" id="KW-0560">Oxidoreductase</keyword>
<dbReference type="AlphaFoldDB" id="A0A6G9YHL6"/>
<proteinExistence type="predicted"/>
<organism evidence="1 2">
    <name type="scientific">Nocardia arthritidis</name>
    <dbReference type="NCBI Taxonomy" id="228602"/>
    <lineage>
        <taxon>Bacteria</taxon>
        <taxon>Bacillati</taxon>
        <taxon>Actinomycetota</taxon>
        <taxon>Actinomycetes</taxon>
        <taxon>Mycobacteriales</taxon>
        <taxon>Nocardiaceae</taxon>
        <taxon>Nocardia</taxon>
    </lineage>
</organism>
<dbReference type="InterPro" id="IPR015889">
    <property type="entry name" value="Intradiol_dOase_core"/>
</dbReference>
<dbReference type="SUPFAM" id="SSF49482">
    <property type="entry name" value="Aromatic compound dioxygenase"/>
    <property type="match status" value="1"/>
</dbReference>
<dbReference type="RefSeq" id="WP_238846626.1">
    <property type="nucleotide sequence ID" value="NZ_CP046172.1"/>
</dbReference>
<dbReference type="GO" id="GO:0016702">
    <property type="term" value="F:oxidoreductase activity, acting on single donors with incorporation of molecular oxygen, incorporation of two atoms of oxygen"/>
    <property type="evidence" value="ECO:0007669"/>
    <property type="project" value="InterPro"/>
</dbReference>
<sequence>MLGTAGISAVAASVVTGAVSGARTTAPAELSCSTILSPEEIEGPYFVDNEPVRGDISEGKPGLPVNLRLTLIDIGSCTPMVNAMIAVWHCDAFGFYSRFTDQPPNGPDGPPMPPPPDDGTFLRGVQFTGADGTATFRTLFPGWYIGRAVHIHVKVKANGGSSYIHTGQLYFDESLTEQVAALDPYNQHDFRRWRNDEDDIYTQQGGADSMLTVTPVNPDSLADGLDASINLGIQPT</sequence>
<gene>
    <name evidence="1" type="ORF">F5544_24085</name>
</gene>
<dbReference type="EMBL" id="CP046172">
    <property type="protein sequence ID" value="QIS12674.1"/>
    <property type="molecule type" value="Genomic_DNA"/>
</dbReference>
<dbReference type="GO" id="GO:0005506">
    <property type="term" value="F:iron ion binding"/>
    <property type="evidence" value="ECO:0007669"/>
    <property type="project" value="InterPro"/>
</dbReference>
<keyword evidence="1" id="KW-0223">Dioxygenase</keyword>
<accession>A0A6G9YHL6</accession>